<organism evidence="3">
    <name type="scientific">Fagus sylvatica</name>
    <name type="common">Beechnut</name>
    <dbReference type="NCBI Taxonomy" id="28930"/>
    <lineage>
        <taxon>Eukaryota</taxon>
        <taxon>Viridiplantae</taxon>
        <taxon>Streptophyta</taxon>
        <taxon>Embryophyta</taxon>
        <taxon>Tracheophyta</taxon>
        <taxon>Spermatophyta</taxon>
        <taxon>Magnoliopsida</taxon>
        <taxon>eudicotyledons</taxon>
        <taxon>Gunneridae</taxon>
        <taxon>Pentapetalae</taxon>
        <taxon>rosids</taxon>
        <taxon>fabids</taxon>
        <taxon>Fagales</taxon>
        <taxon>Fagaceae</taxon>
        <taxon>Fagus</taxon>
    </lineage>
</organism>
<dbReference type="InterPro" id="IPR000477">
    <property type="entry name" value="RT_dom"/>
</dbReference>
<dbReference type="Gene3D" id="3.30.420.10">
    <property type="entry name" value="Ribonuclease H-like superfamily/Ribonuclease H"/>
    <property type="match status" value="1"/>
</dbReference>
<name>A0A2N9HFZ2_FAGSY</name>
<dbReference type="InterPro" id="IPR036397">
    <property type="entry name" value="RNaseH_sf"/>
</dbReference>
<dbReference type="PANTHER" id="PTHR33116:SF86">
    <property type="entry name" value="REVERSE TRANSCRIPTASE DOMAIN-CONTAINING PROTEIN"/>
    <property type="match status" value="1"/>
</dbReference>
<dbReference type="PANTHER" id="PTHR33116">
    <property type="entry name" value="REVERSE TRANSCRIPTASE ZINC-BINDING DOMAIN-CONTAINING PROTEIN-RELATED-RELATED"/>
    <property type="match status" value="1"/>
</dbReference>
<dbReference type="SUPFAM" id="SSF56219">
    <property type="entry name" value="DNase I-like"/>
    <property type="match status" value="1"/>
</dbReference>
<evidence type="ECO:0000259" key="2">
    <source>
        <dbReference type="PROSITE" id="PS50878"/>
    </source>
</evidence>
<dbReference type="Pfam" id="PF14111">
    <property type="entry name" value="DUF4283"/>
    <property type="match status" value="1"/>
</dbReference>
<dbReference type="CDD" id="cd06222">
    <property type="entry name" value="RNase_H_like"/>
    <property type="match status" value="1"/>
</dbReference>
<dbReference type="InterPro" id="IPR043502">
    <property type="entry name" value="DNA/RNA_pol_sf"/>
</dbReference>
<feature type="domain" description="Reverse transcriptase" evidence="2">
    <location>
        <begin position="1015"/>
        <end position="1296"/>
    </location>
</feature>
<dbReference type="Pfam" id="PF13966">
    <property type="entry name" value="zf-RVT"/>
    <property type="match status" value="1"/>
</dbReference>
<dbReference type="Pfam" id="PF03372">
    <property type="entry name" value="Exo_endo_phos"/>
    <property type="match status" value="1"/>
</dbReference>
<proteinExistence type="predicted"/>
<dbReference type="SUPFAM" id="SSF53098">
    <property type="entry name" value="Ribonuclease H-like"/>
    <property type="match status" value="1"/>
</dbReference>
<dbReference type="Gene3D" id="3.60.10.10">
    <property type="entry name" value="Endonuclease/exonuclease/phosphatase"/>
    <property type="match status" value="1"/>
</dbReference>
<dbReference type="InterPro" id="IPR036691">
    <property type="entry name" value="Endo/exonu/phosph_ase_sf"/>
</dbReference>
<evidence type="ECO:0000256" key="1">
    <source>
        <dbReference type="SAM" id="MobiDB-lite"/>
    </source>
</evidence>
<dbReference type="SUPFAM" id="SSF56672">
    <property type="entry name" value="DNA/RNA polymerases"/>
    <property type="match status" value="1"/>
</dbReference>
<reference evidence="3" key="1">
    <citation type="submission" date="2018-02" db="EMBL/GenBank/DDBJ databases">
        <authorList>
            <person name="Cohen D.B."/>
            <person name="Kent A.D."/>
        </authorList>
    </citation>
    <scope>NUCLEOTIDE SEQUENCE</scope>
</reference>
<dbReference type="GO" id="GO:0004523">
    <property type="term" value="F:RNA-DNA hybrid ribonuclease activity"/>
    <property type="evidence" value="ECO:0007669"/>
    <property type="project" value="InterPro"/>
</dbReference>
<dbReference type="InterPro" id="IPR002156">
    <property type="entry name" value="RNaseH_domain"/>
</dbReference>
<accession>A0A2N9HFZ2</accession>
<dbReference type="EMBL" id="OIVN01003735">
    <property type="protein sequence ID" value="SPD13237.1"/>
    <property type="molecule type" value="Genomic_DNA"/>
</dbReference>
<dbReference type="CDD" id="cd01650">
    <property type="entry name" value="RT_nLTR_like"/>
    <property type="match status" value="1"/>
</dbReference>
<dbReference type="InterPro" id="IPR025558">
    <property type="entry name" value="DUF4283"/>
</dbReference>
<protein>
    <recommendedName>
        <fullName evidence="2">Reverse transcriptase domain-containing protein</fullName>
    </recommendedName>
</protein>
<gene>
    <name evidence="3" type="ORF">FSB_LOCUS41119</name>
</gene>
<dbReference type="Pfam" id="PF00078">
    <property type="entry name" value="RVT_1"/>
    <property type="match status" value="1"/>
</dbReference>
<feature type="compositionally biased region" description="Low complexity" evidence="1">
    <location>
        <begin position="508"/>
        <end position="519"/>
    </location>
</feature>
<evidence type="ECO:0000313" key="3">
    <source>
        <dbReference type="EMBL" id="SPD13237.1"/>
    </source>
</evidence>
<feature type="region of interest" description="Disordered" evidence="1">
    <location>
        <begin position="407"/>
        <end position="519"/>
    </location>
</feature>
<dbReference type="InterPro" id="IPR044730">
    <property type="entry name" value="RNase_H-like_dom_plant"/>
</dbReference>
<sequence>MPYHYTPILLPSPDPHPSCAVTRNRHINPFSHSERLITILLYCYIALTSILHCAGTRNLHYPQIPNYPNPKLHLLPFQLLLMETPINVETMVSDLVNRTEKCSCDEYRIKLPSLQNESKTCKLSLIGKIFTARNFNYSRAWSVTFPVMVKKIERNIFMFTFQHEADLNLVFRRRPWTLRGGHLNLKVWNPELNWNEVDFSVSTFWIQVHGLPFLWQNKSNLLRIGNKVGKVLEVDFSGEAHSRWYRFVRIRVEVDISVPLKPANGCYSAATYISNQFDHKFLAFGPWLRSDNEDRPPGIYDKPVDFVAEPITPRVNTLVNLAVVPHPLPGVVGAHDHLAEDKGCRNIIAFRCATTFCLEGRIVLNKVGFVSSSPQPDNSPVVSPAISDKLSSSYGLYGSVDLILNPTECPGPSSPKPNMSLPGLDINQSFPESNQRINVQSPSQISPNTNHTSTTIHISPKQIKPTKDFKHPTESTQNTGDLTIPKSHPQPPPTTSPLKRKSPCLGLSTPSDTSYTDSPVAKARYVDPETGSIVSKSGLSYYLQYKRTKQIHFDPHGFVRGSTDIERGEDSKIASISLSVRALKAQIRGWHPNVLFLCETKASVVRMNVVAKLIGFQNLVALGPKGRAGSICMLWSNEVDIEVLEFNSHMIAIRIKDCVVSWSLVGFYGPPQKTKRDKTWVDLHALLQSIPGPWMCCGDFNVVINDEEKVGGITGGPSTPSLLKELLFDLAAVDLGYVGNRFTWSNRRWGRNSIRERLDRGIANIDWRLAFPRAVVYHLGALNSDHCPLLIDINPEDAFSPRPFRFEAVWAKDPRCYDVIDLAWKKNVSGSACFKLFQKQRATAAALKKWNKEIFGNCQAKILELTTNLEKVQSGSPSDTNTNLENSIQTELNGWFFHLSTVIRRKRNSIDAIKSDSGDWIISKSEIKKFVVSKFIDLFTEEPISYPSGLDNLILPTISSMQNEALCHIPTPLEIKNVIFGMYNLKAPGPDGLPALFYKQYWPIVGESITSAMQNFFRSGHMLNEVNNSFIVLIPKITNPSSVNHFRPISLCNTVYKVIAKILVSRMRPLLANLISPCQSAFIPDRWIAENQLIVQEILHSFKRRKVKGGFVALKVDLQKAYDRVNWSFLREVLSRYGFHEIFINWIMQCVSSVSFSILINGGKTDYFKPSRVLRQGDPLSPYLFILCQDVLSRLIDRQFNSGAINGVKMSPSGPAFTHVMYADDLMLFAKATSREVSVLDDCLELYCQWSGQLVNREKSGIIFSKLVSRERKRAIKEELNMKTISEHANYLGAPLFASRSRSKDFKFLQEKVESRLKGWRCKSLSWAGRSTLIKSVAMAIPSYTFASFDVPNVVCDKLDAAARRFWWNPNKESGNFLAWKAWDQICSPKVAGGLGFRKAKNFNDALLAKLTWMVVSNRSSLCIQALRSKYKVRSDWMSREAPKNASQTWKAIERLKKTVECGACFLVGDGAVIDIWKDPWVPWLPNFKPSPKSDLVQESLVVACLINHGTRSWNESMLKELFTNDSVEAIMKIHIPTIPRPDKLAWILNSNGRFTVKSAFKCLQVGSQSNVDGGFWAKLWNLKMHERLKMFIWQIGSGSLPTKLNFVQKVGHGDPVCPLCGLENESFNHLFFQCQSSRAIWFGQGWGLKTDSFPFMSCTDIAKFVVEPPLPPGLVNDGKLKIKMSIQIALTLECIWTQRNLKVFNTPCPSLILTLKNLDNRVVEHVAAMEEECKSKYFHKHNLILWKPPSQGCVKLNTDAAVKDSYSAIAVIARDVYGFVIKAWALCVDTADPVIAEAQAIKWALELAKLKSFPKIIVENDSKMCIDALVDNQSTGCWKIDTLCADVNSLIPWFLSCCFTWVKREANLAAHELASLASSLHSSLSCNAYSLPPSVLEAWQRDMLGLSLF</sequence>
<dbReference type="InterPro" id="IPR012337">
    <property type="entry name" value="RNaseH-like_sf"/>
</dbReference>
<dbReference type="InterPro" id="IPR026960">
    <property type="entry name" value="RVT-Znf"/>
</dbReference>
<dbReference type="GO" id="GO:0003676">
    <property type="term" value="F:nucleic acid binding"/>
    <property type="evidence" value="ECO:0007669"/>
    <property type="project" value="InterPro"/>
</dbReference>
<feature type="compositionally biased region" description="Polar residues" evidence="1">
    <location>
        <begin position="426"/>
        <end position="457"/>
    </location>
</feature>
<dbReference type="PROSITE" id="PS50878">
    <property type="entry name" value="RT_POL"/>
    <property type="match status" value="1"/>
</dbReference>
<dbReference type="InterPro" id="IPR005135">
    <property type="entry name" value="Endo/exonuclease/phosphatase"/>
</dbReference>
<dbReference type="Pfam" id="PF13456">
    <property type="entry name" value="RVT_3"/>
    <property type="match status" value="1"/>
</dbReference>